<proteinExistence type="predicted"/>
<dbReference type="Pfam" id="PF19776">
    <property type="entry name" value="DUF6262"/>
    <property type="match status" value="1"/>
</dbReference>
<keyword evidence="3" id="KW-0614">Plasmid</keyword>
<dbReference type="EMBL" id="MW124301">
    <property type="protein sequence ID" value="QPL19362.1"/>
    <property type="molecule type" value="Genomic_DNA"/>
</dbReference>
<evidence type="ECO:0000313" key="2">
    <source>
        <dbReference type="EMBL" id="KKD50346.1"/>
    </source>
</evidence>
<protein>
    <submittedName>
        <fullName evidence="3">Transposase</fullName>
    </submittedName>
</protein>
<keyword evidence="4" id="KW-1185">Reference proteome</keyword>
<evidence type="ECO:0000256" key="1">
    <source>
        <dbReference type="SAM" id="Coils"/>
    </source>
</evidence>
<accession>A0A7T0MAR9</accession>
<reference evidence="2 4" key="1">
    <citation type="submission" date="2015-02" db="EMBL/GenBank/DDBJ databases">
        <title>Sequencing of Listeria spp. dairy environmental strains.</title>
        <authorList>
            <person name="Muhterem-Uyar M."/>
            <person name="Wagner M."/>
            <person name="Schmitz-Esser S."/>
            <person name="Stessl B."/>
        </authorList>
    </citation>
    <scope>NUCLEOTIDE SEQUENCE [LARGE SCALE GENOMIC DNA]</scope>
    <source>
        <strain evidence="2 4">7KSM</strain>
    </source>
</reference>
<evidence type="ECO:0000313" key="4">
    <source>
        <dbReference type="Proteomes" id="UP000033536"/>
    </source>
</evidence>
<feature type="coiled-coil region" evidence="1">
    <location>
        <begin position="82"/>
        <end position="116"/>
    </location>
</feature>
<reference evidence="3" key="2">
    <citation type="journal article" date="2020" name="Int. J. Mol. Sci.">
        <title>Genetic Carriers and Genomic Distribution of cadA6-A Novel Variant of a Cadmium Resistance Determinant Identified in Listeria spp.</title>
        <authorList>
            <person name="Chmielowska C."/>
            <person name="Korsak D."/>
            <person name="Szmulkowska B."/>
            <person name="Krop A."/>
            <person name="Lipka K."/>
            <person name="Krupinska M."/>
            <person name="Bartosik D."/>
        </authorList>
    </citation>
    <scope>NUCLEOTIDE SEQUENCE</scope>
    <source>
        <strain evidence="3">Sr12</strain>
    </source>
</reference>
<dbReference type="InterPro" id="IPR046229">
    <property type="entry name" value="TnpC-like"/>
</dbReference>
<dbReference type="RefSeq" id="WP_014601542.1">
    <property type="nucleotide sequence ID" value="NZ_CP063072.1"/>
</dbReference>
<organism evidence="3">
    <name type="scientific">Listeria seeligeri</name>
    <dbReference type="NCBI Taxonomy" id="1640"/>
    <lineage>
        <taxon>Bacteria</taxon>
        <taxon>Bacillati</taxon>
        <taxon>Bacillota</taxon>
        <taxon>Bacilli</taxon>
        <taxon>Bacillales</taxon>
        <taxon>Listeriaceae</taxon>
        <taxon>Listeria</taxon>
    </lineage>
</organism>
<evidence type="ECO:0000313" key="3">
    <source>
        <dbReference type="EMBL" id="QPL19362.1"/>
    </source>
</evidence>
<geneLocation type="plasmid" evidence="3">
    <name>pLIS4</name>
</geneLocation>
<sequence length="122" mass="14385">MTFDQRKHLKMLHKKRRAETLEKVEQAIYYLEATKQPINFSRIAKQSGVGKSTLYSIPEVKDRIIIFREVSLGKSYTQKVKKEQDTSVIQSLKRKIQTLETENKELKLKIKHIYGQVFENTD</sequence>
<dbReference type="AlphaFoldDB" id="A0A7T0MAR9"/>
<dbReference type="EMBL" id="JYOM01000001">
    <property type="protein sequence ID" value="KKD50346.1"/>
    <property type="molecule type" value="Genomic_DNA"/>
</dbReference>
<gene>
    <name evidence="3" type="ORF">pLIS400061c</name>
    <name evidence="2" type="ORF">UQ68_00475</name>
</gene>
<reference evidence="3" key="3">
    <citation type="submission" date="2020-10" db="EMBL/GenBank/DDBJ databases">
        <authorList>
            <person name="Chmielowska C.A."/>
            <person name="Korsak D."/>
            <person name="Bartosik D."/>
        </authorList>
    </citation>
    <scope>NUCLEOTIDE SEQUENCE</scope>
    <source>
        <strain evidence="3">Sr12</strain>
        <plasmid evidence="3">pLIS4</plasmid>
    </source>
</reference>
<keyword evidence="1" id="KW-0175">Coiled coil</keyword>
<name>A0A7T0MAR9_LISSE</name>
<dbReference type="Proteomes" id="UP000033536">
    <property type="component" value="Unassembled WGS sequence"/>
</dbReference>